<feature type="region of interest" description="Disordered" evidence="1">
    <location>
        <begin position="1"/>
        <end position="37"/>
    </location>
</feature>
<reference evidence="3" key="1">
    <citation type="submission" date="2022-11" db="UniProtKB">
        <authorList>
            <consortium name="WormBaseParasite"/>
        </authorList>
    </citation>
    <scope>IDENTIFICATION</scope>
</reference>
<dbReference type="Proteomes" id="UP000887540">
    <property type="component" value="Unplaced"/>
</dbReference>
<dbReference type="AlphaFoldDB" id="A0A914BWV4"/>
<sequence>MESSQEKSSAIDVEGPEIKRLRLSTSTTNQSDKASTSNISHKYELEINPVKAGTSWLDEHQQILDIIRRKIELKETDQLISDFDDEAITELFNEHFPRDIANNDFNSLLSTMDVVNEMKERFPKPHVDFMQHIIDIIQWTPSDKDKMGMFNAEILRKLYKLLDEWPMHDNASRWYWLEMFTIVETDQANLDEVFATALFSFRKMIIDMFDNTNLKKKNNRKHSIDFMEFVVTLLEFDYAGVLLCENENSASQSNRSVKIEFIDQFHIPLAYFLLCENTEDKGYYYQASMNNAKKLLKKWIEYMQKEEDQRVRFVYARLIGLCLDSMMTQQVDLSLTNMSKKLFSNLNPMYAGEFKYHIGAQWLRDLIDESLYLDNK</sequence>
<name>A0A914BWV4_9BILA</name>
<proteinExistence type="predicted"/>
<evidence type="ECO:0000313" key="3">
    <source>
        <dbReference type="WBParaSite" id="ACRNAN_Path_1186.g4594.t2"/>
    </source>
</evidence>
<feature type="compositionally biased region" description="Polar residues" evidence="1">
    <location>
        <begin position="23"/>
        <end position="37"/>
    </location>
</feature>
<evidence type="ECO:0000256" key="1">
    <source>
        <dbReference type="SAM" id="MobiDB-lite"/>
    </source>
</evidence>
<dbReference type="WBParaSite" id="ACRNAN_Path_1186.g4594.t2">
    <property type="protein sequence ID" value="ACRNAN_Path_1186.g4594.t2"/>
    <property type="gene ID" value="ACRNAN_Path_1186.g4594"/>
</dbReference>
<accession>A0A914BWV4</accession>
<protein>
    <submittedName>
        <fullName evidence="3">Uncharacterized protein</fullName>
    </submittedName>
</protein>
<evidence type="ECO:0000313" key="2">
    <source>
        <dbReference type="Proteomes" id="UP000887540"/>
    </source>
</evidence>
<keyword evidence="2" id="KW-1185">Reference proteome</keyword>
<organism evidence="2 3">
    <name type="scientific">Acrobeloides nanus</name>
    <dbReference type="NCBI Taxonomy" id="290746"/>
    <lineage>
        <taxon>Eukaryota</taxon>
        <taxon>Metazoa</taxon>
        <taxon>Ecdysozoa</taxon>
        <taxon>Nematoda</taxon>
        <taxon>Chromadorea</taxon>
        <taxon>Rhabditida</taxon>
        <taxon>Tylenchina</taxon>
        <taxon>Cephalobomorpha</taxon>
        <taxon>Cephaloboidea</taxon>
        <taxon>Cephalobidae</taxon>
        <taxon>Acrobeloides</taxon>
    </lineage>
</organism>